<evidence type="ECO:0000259" key="6">
    <source>
        <dbReference type="Pfam" id="PF02776"/>
    </source>
</evidence>
<reference evidence="7" key="1">
    <citation type="submission" date="2022-06" db="EMBL/GenBank/DDBJ databases">
        <title>Sneathiella actinostolidae sp. nov., isolated from a sea anemonein the Western Pacific Ocean.</title>
        <authorList>
            <person name="Wei M.J."/>
        </authorList>
    </citation>
    <scope>NUCLEOTIDE SEQUENCE</scope>
    <source>
        <strain evidence="7">PHK-P5</strain>
    </source>
</reference>
<comment type="similarity">
    <text evidence="1 3">Belongs to the TPP enzyme family.</text>
</comment>
<dbReference type="PANTHER" id="PTHR18968:SF142">
    <property type="entry name" value="ACETOLACTATE SYNTHASE"/>
    <property type="match status" value="1"/>
</dbReference>
<proteinExistence type="inferred from homology"/>
<dbReference type="PANTHER" id="PTHR18968">
    <property type="entry name" value="THIAMINE PYROPHOSPHATE ENZYMES"/>
    <property type="match status" value="1"/>
</dbReference>
<dbReference type="SUPFAM" id="SSF52518">
    <property type="entry name" value="Thiamin diphosphate-binding fold (THDP-binding)"/>
    <property type="match status" value="2"/>
</dbReference>
<feature type="domain" description="Thiamine pyrophosphate enzyme N-terminal TPP-binding" evidence="6">
    <location>
        <begin position="1"/>
        <end position="123"/>
    </location>
</feature>
<evidence type="ECO:0000259" key="4">
    <source>
        <dbReference type="Pfam" id="PF00205"/>
    </source>
</evidence>
<dbReference type="Gene3D" id="3.40.50.970">
    <property type="match status" value="2"/>
</dbReference>
<dbReference type="InterPro" id="IPR012000">
    <property type="entry name" value="Thiamin_PyroP_enz_cen_dom"/>
</dbReference>
<protein>
    <submittedName>
        <fullName evidence="7">Thiamine pyrophosphate-binding protein</fullName>
    </submittedName>
</protein>
<dbReference type="Gene3D" id="3.40.50.1220">
    <property type="entry name" value="TPP-binding domain"/>
    <property type="match status" value="1"/>
</dbReference>
<dbReference type="CDD" id="cd07035">
    <property type="entry name" value="TPP_PYR_POX_like"/>
    <property type="match status" value="1"/>
</dbReference>
<dbReference type="InterPro" id="IPR029035">
    <property type="entry name" value="DHS-like_NAD/FAD-binding_dom"/>
</dbReference>
<dbReference type="Proteomes" id="UP001056291">
    <property type="component" value="Chromosome"/>
</dbReference>
<dbReference type="InterPro" id="IPR045229">
    <property type="entry name" value="TPP_enz"/>
</dbReference>
<evidence type="ECO:0000259" key="5">
    <source>
        <dbReference type="Pfam" id="PF02775"/>
    </source>
</evidence>
<dbReference type="Pfam" id="PF00205">
    <property type="entry name" value="TPP_enzyme_M"/>
    <property type="match status" value="1"/>
</dbReference>
<dbReference type="EMBL" id="CP098747">
    <property type="protein sequence ID" value="USG60290.1"/>
    <property type="molecule type" value="Genomic_DNA"/>
</dbReference>
<gene>
    <name evidence="7" type="ORF">NBZ79_14050</name>
</gene>
<dbReference type="InterPro" id="IPR011766">
    <property type="entry name" value="TPP_enzyme_TPP-bd"/>
</dbReference>
<dbReference type="Pfam" id="PF02776">
    <property type="entry name" value="TPP_enzyme_N"/>
    <property type="match status" value="1"/>
</dbReference>
<evidence type="ECO:0000256" key="1">
    <source>
        <dbReference type="ARBA" id="ARBA00007812"/>
    </source>
</evidence>
<accession>A0ABY4VZC7</accession>
<dbReference type="InterPro" id="IPR012001">
    <property type="entry name" value="Thiamin_PyroP_enz_TPP-bd_dom"/>
</dbReference>
<evidence type="ECO:0000256" key="2">
    <source>
        <dbReference type="ARBA" id="ARBA00023052"/>
    </source>
</evidence>
<evidence type="ECO:0000313" key="7">
    <source>
        <dbReference type="EMBL" id="USG60290.1"/>
    </source>
</evidence>
<dbReference type="InterPro" id="IPR029061">
    <property type="entry name" value="THDP-binding"/>
</dbReference>
<dbReference type="Pfam" id="PF02775">
    <property type="entry name" value="TPP_enzyme_C"/>
    <property type="match status" value="1"/>
</dbReference>
<feature type="domain" description="Thiamine pyrophosphate enzyme central" evidence="4">
    <location>
        <begin position="195"/>
        <end position="314"/>
    </location>
</feature>
<keyword evidence="2 3" id="KW-0786">Thiamine pyrophosphate</keyword>
<evidence type="ECO:0000313" key="8">
    <source>
        <dbReference type="Proteomes" id="UP001056291"/>
    </source>
</evidence>
<evidence type="ECO:0000256" key="3">
    <source>
        <dbReference type="RuleBase" id="RU362132"/>
    </source>
</evidence>
<dbReference type="RefSeq" id="WP_251933126.1">
    <property type="nucleotide sequence ID" value="NZ_CP098747.1"/>
</dbReference>
<feature type="domain" description="Thiamine pyrophosphate enzyme TPP-binding" evidence="5">
    <location>
        <begin position="397"/>
        <end position="548"/>
    </location>
</feature>
<keyword evidence="8" id="KW-1185">Reference proteome</keyword>
<organism evidence="7 8">
    <name type="scientific">Sneathiella marina</name>
    <dbReference type="NCBI Taxonomy" id="2950108"/>
    <lineage>
        <taxon>Bacteria</taxon>
        <taxon>Pseudomonadati</taxon>
        <taxon>Pseudomonadota</taxon>
        <taxon>Alphaproteobacteria</taxon>
        <taxon>Sneathiellales</taxon>
        <taxon>Sneathiellaceae</taxon>
        <taxon>Sneathiella</taxon>
    </lineage>
</organism>
<sequence>MKLSSYVISFLAEKGVDRVFGMSGGAAVHLLDSVSKYDGIEFICSQHEQSAAISADGYARTTGRLGVAITTSGPGATNLLTGTCCSFYDSVPTLMLTGQVASHRLKGDLDIRQRGFQETDVVSIFDSVTKYAARLEKPEDVRYCLEKAYHLAFEGRPGTVLVDIPDDFQRAEIDPDTLRGFTAETKQKDVLAPKIAAVAEALFAAKRPAVVLGGGLKTPDCGFDIPSLVTALGAPVVTSWAAVDLLPHDHALNMGSFGVYAPRMGNYVVQNADFLLCLGTRLSQNLTGGILSSFAREAEIAMIDISSGEMEKFDGFGIEVTHRIESRLEDALPLLKDQADTVVRQGNKEWQATIEKWKHHFGQENFDPDDQEGCINAYSFIEQLSQFVPAGETILADTGGNLTWTCNAFRFKPEQRLHSAWNNTPMGYSLPAAIGAAAAEPEKNFTCLIGDGGLMICLPELATVVKHNMKIKIFLFNNHGHGIQKQTLETWLDANYVGVHEPSGLAFTDFPSVAVSMGLKTFTLDNKDRLQDDLEEVFAVEGPVFVNVEINPGQRLFPVLKFGAALENQLPALEAEFIEEQMVIPPFSM</sequence>
<name>A0ABY4VZC7_9PROT</name>
<dbReference type="CDD" id="cd00568">
    <property type="entry name" value="TPP_enzymes"/>
    <property type="match status" value="1"/>
</dbReference>
<dbReference type="SUPFAM" id="SSF52467">
    <property type="entry name" value="DHS-like NAD/FAD-binding domain"/>
    <property type="match status" value="1"/>
</dbReference>